<keyword evidence="4 15" id="KW-0812">Transmembrane</keyword>
<evidence type="ECO:0000313" key="20">
    <source>
        <dbReference type="Proteomes" id="UP000094236"/>
    </source>
</evidence>
<dbReference type="Pfam" id="PF01794">
    <property type="entry name" value="Ferric_reduct"/>
    <property type="match status" value="1"/>
</dbReference>
<reference evidence="20" key="1">
    <citation type="submission" date="2016-05" db="EMBL/GenBank/DDBJ databases">
        <title>Comparative genomics of biotechnologically important yeasts.</title>
        <authorList>
            <consortium name="DOE Joint Genome Institute"/>
            <person name="Riley R."/>
            <person name="Haridas S."/>
            <person name="Wolfe K.H."/>
            <person name="Lopes M.R."/>
            <person name="Hittinger C.T."/>
            <person name="Goker M."/>
            <person name="Salamov A."/>
            <person name="Wisecaver J."/>
            <person name="Long T.M."/>
            <person name="Aerts A.L."/>
            <person name="Barry K."/>
            <person name="Choi C."/>
            <person name="Clum A."/>
            <person name="Coughlan A.Y."/>
            <person name="Deshpande S."/>
            <person name="Douglass A.P."/>
            <person name="Hanson S.J."/>
            <person name="Klenk H.-P."/>
            <person name="Labutti K."/>
            <person name="Lapidus A."/>
            <person name="Lindquist E."/>
            <person name="Lipzen A."/>
            <person name="Meier-Kolthoff J.P."/>
            <person name="Ohm R.A."/>
            <person name="Otillar R.P."/>
            <person name="Pangilinan J."/>
            <person name="Peng Y."/>
            <person name="Rokas A."/>
            <person name="Rosa C.A."/>
            <person name="Scheuner C."/>
            <person name="Sibirny A.A."/>
            <person name="Slot J.C."/>
            <person name="Stielow J.B."/>
            <person name="Sun H."/>
            <person name="Kurtzman C.P."/>
            <person name="Blackwell M."/>
            <person name="Grigoriev I.V."/>
            <person name="Jeffries T.W."/>
        </authorList>
    </citation>
    <scope>NUCLEOTIDE SEQUENCE [LARGE SCALE GENOMIC DNA]</scope>
    <source>
        <strain evidence="20">NRRL Y-2460</strain>
    </source>
</reference>
<dbReference type="GO" id="GO:0032956">
    <property type="term" value="P:regulation of actin cytoskeleton organization"/>
    <property type="evidence" value="ECO:0007669"/>
    <property type="project" value="EnsemblFungi"/>
</dbReference>
<feature type="transmembrane region" description="Helical" evidence="15">
    <location>
        <begin position="58"/>
        <end position="80"/>
    </location>
</feature>
<evidence type="ECO:0000259" key="18">
    <source>
        <dbReference type="Pfam" id="PF08030"/>
    </source>
</evidence>
<evidence type="ECO:0000256" key="1">
    <source>
        <dbReference type="ARBA" id="ARBA00004141"/>
    </source>
</evidence>
<dbReference type="CDD" id="cd06186">
    <property type="entry name" value="NOX_Duox_like_FAD_NADP"/>
    <property type="match status" value="1"/>
</dbReference>
<dbReference type="GO" id="GO:0097038">
    <property type="term" value="C:perinuclear endoplasmic reticulum"/>
    <property type="evidence" value="ECO:0007669"/>
    <property type="project" value="EnsemblFungi"/>
</dbReference>
<dbReference type="GO" id="GO:0006915">
    <property type="term" value="P:apoptotic process"/>
    <property type="evidence" value="ECO:0007669"/>
    <property type="project" value="EnsemblFungi"/>
</dbReference>
<dbReference type="STRING" id="669874.A0A1E4U309"/>
<evidence type="ECO:0000256" key="5">
    <source>
        <dbReference type="ARBA" id="ARBA00022827"/>
    </source>
</evidence>
<dbReference type="SFLD" id="SFLDF00463">
    <property type="entry name" value="AIM14"/>
    <property type="match status" value="1"/>
</dbReference>
<proteinExistence type="inferred from homology"/>
<evidence type="ECO:0000256" key="3">
    <source>
        <dbReference type="ARBA" id="ARBA00022630"/>
    </source>
</evidence>
<dbReference type="InterPro" id="IPR013112">
    <property type="entry name" value="FAD-bd_8"/>
</dbReference>
<dbReference type="InterPro" id="IPR013121">
    <property type="entry name" value="Fe_red_NAD-bd_6"/>
</dbReference>
<dbReference type="GO" id="GO:0033215">
    <property type="term" value="P:reductive iron assimilation"/>
    <property type="evidence" value="ECO:0007669"/>
    <property type="project" value="TreeGrafter"/>
</dbReference>
<dbReference type="EMBL" id="KV454011">
    <property type="protein sequence ID" value="ODV98395.1"/>
    <property type="molecule type" value="Genomic_DNA"/>
</dbReference>
<dbReference type="Pfam" id="PF08030">
    <property type="entry name" value="NAD_binding_6"/>
    <property type="match status" value="1"/>
</dbReference>
<gene>
    <name evidence="19" type="ORF">PACTADRAFT_64355</name>
</gene>
<dbReference type="GO" id="GO:0000293">
    <property type="term" value="F:ferric-chelate reductase activity"/>
    <property type="evidence" value="ECO:0007669"/>
    <property type="project" value="TreeGrafter"/>
</dbReference>
<evidence type="ECO:0000256" key="10">
    <source>
        <dbReference type="ARBA" id="ARBA00023065"/>
    </source>
</evidence>
<dbReference type="GO" id="GO:0005886">
    <property type="term" value="C:plasma membrane"/>
    <property type="evidence" value="ECO:0007669"/>
    <property type="project" value="TreeGrafter"/>
</dbReference>
<dbReference type="SFLD" id="SFLDS00052">
    <property type="entry name" value="Ferric_Reductase_Domain"/>
    <property type="match status" value="1"/>
</dbReference>
<dbReference type="Proteomes" id="UP000094236">
    <property type="component" value="Unassembled WGS sequence"/>
</dbReference>
<feature type="domain" description="Ferric reductase NAD binding" evidence="18">
    <location>
        <begin position="340"/>
        <end position="483"/>
    </location>
</feature>
<dbReference type="AlphaFoldDB" id="A0A1E4U309"/>
<keyword evidence="11 15" id="KW-0472">Membrane</keyword>
<dbReference type="GO" id="GO:0016175">
    <property type="term" value="F:superoxide-generating NAD(P)H oxidase activity"/>
    <property type="evidence" value="ECO:0007669"/>
    <property type="project" value="EnsemblFungi"/>
</dbReference>
<keyword evidence="20" id="KW-1185">Reference proteome</keyword>
<keyword evidence="8 15" id="KW-1133">Transmembrane helix</keyword>
<comment type="subcellular location">
    <subcellularLocation>
        <location evidence="1">Membrane</location>
        <topology evidence="1">Multi-pass membrane protein</topology>
    </subcellularLocation>
</comment>
<sequence length="498" mass="57536">MSPQVVARHSSHHFVNVKYGYFVFIFVDLAYPIYLYLTRKFYTLRWSKSGRSTSYLKLVSIPLTLKIFLWSFLILLIGFWNLHLGNDFVIHLKRFGRISYVLIPLDILLSFKPCPIPFNNYLDMLVLHKWISRLIIICAIFHSIGFFIRWSLLNSLSRSTAKPLNALGIVVFALFSILIIISIRPIRRFFYKFFYIFHMITVWSTVILIGFHARPGVTIYSCICALLLIYQIYSRIRYTKNIEVLNYKKPIGASLALITLSKTLPAVFSPASHIRLSFPLTSFQSWIFPTHPYTIATHPSDKEIKLIVKETHFFKLVKFEQYSVTGPYESLPLNFFQTAENICIICGGSGISYGLPIYSHFKKAINNHSVFVKLIWITKNKNDLYLLNDLQIQGIEIFITADKSSFIQNVLEPENNSNNNGDSKRFTGIKSQADFRSKNIAHYGNRPILNECFRKNLIKTADTANKWVIACGPQSLINDCEKFAKQKKTRFASEVYAM</sequence>
<dbReference type="Gene3D" id="3.40.50.80">
    <property type="entry name" value="Nucleotide-binding domain of ferredoxin-NADP reductase (FNR) module"/>
    <property type="match status" value="1"/>
</dbReference>
<evidence type="ECO:0000256" key="4">
    <source>
        <dbReference type="ARBA" id="ARBA00022692"/>
    </source>
</evidence>
<dbReference type="SFLD" id="SFLDG01168">
    <property type="entry name" value="Ferric_reductase_subgroup_(FRE"/>
    <property type="match status" value="1"/>
</dbReference>
<evidence type="ECO:0000256" key="15">
    <source>
        <dbReference type="SAM" id="Phobius"/>
    </source>
</evidence>
<keyword evidence="3" id="KW-0285">Flavoprotein</keyword>
<evidence type="ECO:0000256" key="14">
    <source>
        <dbReference type="ARBA" id="ARBA00039704"/>
    </source>
</evidence>
<accession>A0A1E4U309</accession>
<evidence type="ECO:0000259" key="17">
    <source>
        <dbReference type="Pfam" id="PF08022"/>
    </source>
</evidence>
<evidence type="ECO:0000313" key="19">
    <source>
        <dbReference type="EMBL" id="ODV98395.1"/>
    </source>
</evidence>
<dbReference type="InterPro" id="IPR013130">
    <property type="entry name" value="Fe3_Rdtase_TM_dom"/>
</dbReference>
<dbReference type="PANTHER" id="PTHR11972">
    <property type="entry name" value="NADPH OXIDASE"/>
    <property type="match status" value="1"/>
</dbReference>
<keyword evidence="2" id="KW-0813">Transport</keyword>
<evidence type="ECO:0000256" key="7">
    <source>
        <dbReference type="ARBA" id="ARBA00022982"/>
    </source>
</evidence>
<evidence type="ECO:0000256" key="13">
    <source>
        <dbReference type="ARBA" id="ARBA00038065"/>
    </source>
</evidence>
<comment type="similarity">
    <text evidence="13">Belongs to the ferric reductase (FRE) family. AIM14 subfamily.</text>
</comment>
<evidence type="ECO:0000256" key="9">
    <source>
        <dbReference type="ARBA" id="ARBA00023002"/>
    </source>
</evidence>
<evidence type="ECO:0000259" key="16">
    <source>
        <dbReference type="Pfam" id="PF01794"/>
    </source>
</evidence>
<dbReference type="InterPro" id="IPR050369">
    <property type="entry name" value="RBOH/FRE"/>
</dbReference>
<keyword evidence="9" id="KW-0560">Oxidoreductase</keyword>
<feature type="domain" description="FAD-binding 8" evidence="17">
    <location>
        <begin position="257"/>
        <end position="312"/>
    </location>
</feature>
<feature type="transmembrane region" description="Helical" evidence="15">
    <location>
        <begin position="164"/>
        <end position="181"/>
    </location>
</feature>
<feature type="transmembrane region" description="Helical" evidence="15">
    <location>
        <begin position="19"/>
        <end position="37"/>
    </location>
</feature>
<evidence type="ECO:0000256" key="11">
    <source>
        <dbReference type="ARBA" id="ARBA00023136"/>
    </source>
</evidence>
<dbReference type="SUPFAM" id="SSF52343">
    <property type="entry name" value="Ferredoxin reductase-like, C-terminal NADP-linked domain"/>
    <property type="match status" value="1"/>
</dbReference>
<evidence type="ECO:0000256" key="8">
    <source>
        <dbReference type="ARBA" id="ARBA00022989"/>
    </source>
</evidence>
<feature type="transmembrane region" description="Helical" evidence="15">
    <location>
        <begin position="217"/>
        <end position="233"/>
    </location>
</feature>
<keyword evidence="7" id="KW-0249">Electron transport</keyword>
<evidence type="ECO:0000256" key="2">
    <source>
        <dbReference type="ARBA" id="ARBA00022448"/>
    </source>
</evidence>
<feature type="transmembrane region" description="Helical" evidence="15">
    <location>
        <begin position="100"/>
        <end position="118"/>
    </location>
</feature>
<organism evidence="19 20">
    <name type="scientific">Pachysolen tannophilus NRRL Y-2460</name>
    <dbReference type="NCBI Taxonomy" id="669874"/>
    <lineage>
        <taxon>Eukaryota</taxon>
        <taxon>Fungi</taxon>
        <taxon>Dikarya</taxon>
        <taxon>Ascomycota</taxon>
        <taxon>Saccharomycotina</taxon>
        <taxon>Pichiomycetes</taxon>
        <taxon>Pachysolenaceae</taxon>
        <taxon>Pachysolen</taxon>
    </lineage>
</organism>
<dbReference type="OrthoDB" id="17725at2759"/>
<dbReference type="Pfam" id="PF08022">
    <property type="entry name" value="FAD_binding_8"/>
    <property type="match status" value="1"/>
</dbReference>
<keyword evidence="5" id="KW-0274">FAD</keyword>
<comment type="function">
    <text evidence="12">Probable cell surface metalloreductase. May be involved in iron or copper homeostasis.</text>
</comment>
<evidence type="ECO:0000256" key="12">
    <source>
        <dbReference type="ARBA" id="ARBA00037386"/>
    </source>
</evidence>
<protein>
    <recommendedName>
        <fullName evidence="14">Probable metalloreductase AIM14</fullName>
    </recommendedName>
</protein>
<evidence type="ECO:0000256" key="6">
    <source>
        <dbReference type="ARBA" id="ARBA00022857"/>
    </source>
</evidence>
<feature type="transmembrane region" description="Helical" evidence="15">
    <location>
        <begin position="193"/>
        <end position="211"/>
    </location>
</feature>
<dbReference type="InterPro" id="IPR039261">
    <property type="entry name" value="FNR_nucleotide-bd"/>
</dbReference>
<feature type="domain" description="Ferric oxidoreductase" evidence="16">
    <location>
        <begin position="95"/>
        <end position="208"/>
    </location>
</feature>
<name>A0A1E4U309_PACTA</name>
<keyword evidence="6" id="KW-0521">NADP</keyword>
<feature type="transmembrane region" description="Helical" evidence="15">
    <location>
        <begin position="130"/>
        <end position="152"/>
    </location>
</feature>
<keyword evidence="10" id="KW-0406">Ion transport</keyword>
<dbReference type="PANTHER" id="PTHR11972:SF198">
    <property type="entry name" value="METALLOREDUCTASE AIM14-RELATED"/>
    <property type="match status" value="1"/>
</dbReference>